<feature type="transmembrane region" description="Helical" evidence="1">
    <location>
        <begin position="7"/>
        <end position="30"/>
    </location>
</feature>
<accession>A0ABS9KQ01</accession>
<dbReference type="EMBL" id="JAKLTR010000004">
    <property type="protein sequence ID" value="MCG2614404.1"/>
    <property type="molecule type" value="Genomic_DNA"/>
</dbReference>
<feature type="transmembrane region" description="Helical" evidence="1">
    <location>
        <begin position="119"/>
        <end position="142"/>
    </location>
</feature>
<keyword evidence="4" id="KW-1185">Reference proteome</keyword>
<dbReference type="Gene3D" id="3.30.565.10">
    <property type="entry name" value="Histidine kinase-like ATPase, C-terminal domain"/>
    <property type="match status" value="1"/>
</dbReference>
<dbReference type="Proteomes" id="UP001165367">
    <property type="component" value="Unassembled WGS sequence"/>
</dbReference>
<sequence>MRIGNSLYWLFQVIGWGSFAAINVFFAIFFEKMGDAESRRLVLTRLGIFVLLGIVFTHLMRAVIIQLNTLQKTIEKQVAQFFFISIAFSLITATLYMQACESLGLLNDGEKNFVDRPLLLILSGAFYFFINIVIWNLIYFIYHYVTKSRKQQLDTLRLESLVKELELKTIKAHINPHFIFNSLNSIRALVDENPERARRAITELSNILRSSMQSDKSEQAPMEKELDIVKDYLALENMRFEDRLKIEYEVDEDTLDLPVPPMMLQTLVENAIKHGISKQIKGGVVRVISVLKNNFHELSVQNTGLLNSQVNGSGFGLSSTTNRLNLLYGNKAKFEIRQATPELVEARVLIPFTADH</sequence>
<feature type="transmembrane region" description="Helical" evidence="1">
    <location>
        <begin position="42"/>
        <end position="60"/>
    </location>
</feature>
<dbReference type="PANTHER" id="PTHR34220">
    <property type="entry name" value="SENSOR HISTIDINE KINASE YPDA"/>
    <property type="match status" value="1"/>
</dbReference>
<proteinExistence type="predicted"/>
<evidence type="ECO:0000313" key="3">
    <source>
        <dbReference type="EMBL" id="MCG2614404.1"/>
    </source>
</evidence>
<evidence type="ECO:0000259" key="2">
    <source>
        <dbReference type="Pfam" id="PF06580"/>
    </source>
</evidence>
<name>A0ABS9KQ01_9BACT</name>
<evidence type="ECO:0000313" key="4">
    <source>
        <dbReference type="Proteomes" id="UP001165367"/>
    </source>
</evidence>
<protein>
    <submittedName>
        <fullName evidence="3">Histidine kinase</fullName>
    </submittedName>
</protein>
<gene>
    <name evidence="3" type="ORF">LZZ85_08940</name>
</gene>
<organism evidence="3 4">
    <name type="scientific">Terrimonas ginsenosidimutans</name>
    <dbReference type="NCBI Taxonomy" id="2908004"/>
    <lineage>
        <taxon>Bacteria</taxon>
        <taxon>Pseudomonadati</taxon>
        <taxon>Bacteroidota</taxon>
        <taxon>Chitinophagia</taxon>
        <taxon>Chitinophagales</taxon>
        <taxon>Chitinophagaceae</taxon>
        <taxon>Terrimonas</taxon>
    </lineage>
</organism>
<comment type="caution">
    <text evidence="3">The sequence shown here is derived from an EMBL/GenBank/DDBJ whole genome shotgun (WGS) entry which is preliminary data.</text>
</comment>
<dbReference type="SUPFAM" id="SSF55874">
    <property type="entry name" value="ATPase domain of HSP90 chaperone/DNA topoisomerase II/histidine kinase"/>
    <property type="match status" value="1"/>
</dbReference>
<keyword evidence="1" id="KW-1133">Transmembrane helix</keyword>
<keyword evidence="1" id="KW-0472">Membrane</keyword>
<dbReference type="InterPro" id="IPR010559">
    <property type="entry name" value="Sig_transdc_His_kin_internal"/>
</dbReference>
<reference evidence="3" key="1">
    <citation type="submission" date="2022-01" db="EMBL/GenBank/DDBJ databases">
        <authorList>
            <person name="Jo J.-H."/>
            <person name="Im W.-T."/>
        </authorList>
    </citation>
    <scope>NUCLEOTIDE SEQUENCE</scope>
    <source>
        <strain evidence="3">NA20</strain>
    </source>
</reference>
<keyword evidence="3" id="KW-0418">Kinase</keyword>
<dbReference type="PANTHER" id="PTHR34220:SF7">
    <property type="entry name" value="SENSOR HISTIDINE KINASE YPDA"/>
    <property type="match status" value="1"/>
</dbReference>
<evidence type="ECO:0000256" key="1">
    <source>
        <dbReference type="SAM" id="Phobius"/>
    </source>
</evidence>
<dbReference type="InterPro" id="IPR036890">
    <property type="entry name" value="HATPase_C_sf"/>
</dbReference>
<keyword evidence="3" id="KW-0808">Transferase</keyword>
<feature type="transmembrane region" description="Helical" evidence="1">
    <location>
        <begin position="81"/>
        <end position="99"/>
    </location>
</feature>
<dbReference type="Pfam" id="PF06580">
    <property type="entry name" value="His_kinase"/>
    <property type="match status" value="1"/>
</dbReference>
<dbReference type="InterPro" id="IPR050640">
    <property type="entry name" value="Bact_2-comp_sensor_kinase"/>
</dbReference>
<feature type="domain" description="Signal transduction histidine kinase internal region" evidence="2">
    <location>
        <begin position="166"/>
        <end position="244"/>
    </location>
</feature>
<dbReference type="RefSeq" id="WP_237870773.1">
    <property type="nucleotide sequence ID" value="NZ_JAKLTR010000004.1"/>
</dbReference>
<keyword evidence="1" id="KW-0812">Transmembrane</keyword>
<dbReference type="GO" id="GO:0016301">
    <property type="term" value="F:kinase activity"/>
    <property type="evidence" value="ECO:0007669"/>
    <property type="project" value="UniProtKB-KW"/>
</dbReference>